<evidence type="ECO:0000256" key="3">
    <source>
        <dbReference type="SAM" id="SignalP"/>
    </source>
</evidence>
<keyword evidence="3" id="KW-0732">Signal</keyword>
<feature type="compositionally biased region" description="Basic and acidic residues" evidence="2">
    <location>
        <begin position="44"/>
        <end position="72"/>
    </location>
</feature>
<evidence type="ECO:0000256" key="2">
    <source>
        <dbReference type="SAM" id="MobiDB-lite"/>
    </source>
</evidence>
<comment type="caution">
    <text evidence="4">The sequence shown here is derived from an EMBL/GenBank/DDBJ whole genome shotgun (WGS) entry which is preliminary data.</text>
</comment>
<feature type="compositionally biased region" description="Basic and acidic residues" evidence="2">
    <location>
        <begin position="79"/>
        <end position="97"/>
    </location>
</feature>
<keyword evidence="1" id="KW-0175">Coiled coil</keyword>
<organism evidence="4 5">
    <name type="scientific">Pontibacter populi</name>
    <dbReference type="NCBI Taxonomy" id="890055"/>
    <lineage>
        <taxon>Bacteria</taxon>
        <taxon>Pseudomonadati</taxon>
        <taxon>Bacteroidota</taxon>
        <taxon>Cytophagia</taxon>
        <taxon>Cytophagales</taxon>
        <taxon>Hymenobacteraceae</taxon>
        <taxon>Pontibacter</taxon>
    </lineage>
</organism>
<dbReference type="Proteomes" id="UP000774935">
    <property type="component" value="Unassembled WGS sequence"/>
</dbReference>
<feature type="chain" id="PRO_5045560521" evidence="3">
    <location>
        <begin position="27"/>
        <end position="205"/>
    </location>
</feature>
<evidence type="ECO:0000313" key="4">
    <source>
        <dbReference type="EMBL" id="MBW3364211.1"/>
    </source>
</evidence>
<proteinExistence type="predicted"/>
<feature type="coiled-coil region" evidence="1">
    <location>
        <begin position="142"/>
        <end position="200"/>
    </location>
</feature>
<feature type="compositionally biased region" description="Basic and acidic residues" evidence="2">
    <location>
        <begin position="126"/>
        <end position="139"/>
    </location>
</feature>
<evidence type="ECO:0000256" key="1">
    <source>
        <dbReference type="SAM" id="Coils"/>
    </source>
</evidence>
<dbReference type="RefSeq" id="WP_199108739.1">
    <property type="nucleotide sequence ID" value="NZ_JAHWXQ010000001.1"/>
</dbReference>
<protein>
    <submittedName>
        <fullName evidence="4">Uncharacterized protein</fullName>
    </submittedName>
</protein>
<sequence length="205" mass="22648">MKNITRTISLALTIGISVLATDMALAQQGKGNKKEEEQANQQKGKSEQAKGKEHSNKPANPRERAEERRAEAKANAQHNKAEEKSAKGNNGKDDDKANNGNAYGKNKGELSGREFGQARAASARLSNEEKQEKLNKVVTEGNEKVTEARGRVARALEELERNRKARTISDAEYNEKKARITRAEQAIQVLEEKVREGKALTVTIE</sequence>
<accession>A0ABS6X8L9</accession>
<dbReference type="EMBL" id="JAHWXQ010000001">
    <property type="protein sequence ID" value="MBW3364211.1"/>
    <property type="molecule type" value="Genomic_DNA"/>
</dbReference>
<feature type="region of interest" description="Disordered" evidence="2">
    <location>
        <begin position="27"/>
        <end position="139"/>
    </location>
</feature>
<evidence type="ECO:0000313" key="5">
    <source>
        <dbReference type="Proteomes" id="UP000774935"/>
    </source>
</evidence>
<feature type="signal peptide" evidence="3">
    <location>
        <begin position="1"/>
        <end position="26"/>
    </location>
</feature>
<name>A0ABS6X8L9_9BACT</name>
<gene>
    <name evidence="4" type="ORF">KYK27_04095</name>
</gene>
<keyword evidence="5" id="KW-1185">Reference proteome</keyword>
<reference evidence="4 5" key="1">
    <citation type="submission" date="2021-07" db="EMBL/GenBank/DDBJ databases">
        <authorList>
            <person name="Kim M.K."/>
        </authorList>
    </citation>
    <scope>NUCLEOTIDE SEQUENCE [LARGE SCALE GENOMIC DNA]</scope>
    <source>
        <strain evidence="4 5">HLY7-15</strain>
    </source>
</reference>